<dbReference type="EMBL" id="JAFIQS010000009">
    <property type="protein sequence ID" value="KAG5165704.1"/>
    <property type="molecule type" value="Genomic_DNA"/>
</dbReference>
<dbReference type="OrthoDB" id="3139566at2759"/>
<evidence type="ECO:0008006" key="3">
    <source>
        <dbReference type="Google" id="ProtNLM"/>
    </source>
</evidence>
<proteinExistence type="predicted"/>
<reference evidence="2" key="1">
    <citation type="submission" date="2021-02" db="EMBL/GenBank/DDBJ databases">
        <title>Psilocybe cubensis genome.</title>
        <authorList>
            <person name="Mckernan K.J."/>
            <person name="Crawford S."/>
            <person name="Trippe A."/>
            <person name="Kane L.T."/>
            <person name="Mclaughlin S."/>
        </authorList>
    </citation>
    <scope>NUCLEOTIDE SEQUENCE [LARGE SCALE GENOMIC DNA]</scope>
    <source>
        <strain evidence="2">MGC-MH-2018</strain>
    </source>
</reference>
<accession>A0A8H7XUF3</accession>
<protein>
    <recommendedName>
        <fullName evidence="3">F-box domain-containing protein</fullName>
    </recommendedName>
</protein>
<comment type="caution">
    <text evidence="2">The sequence shown here is derived from an EMBL/GenBank/DDBJ whole genome shotgun (WGS) entry which is preliminary data.</text>
</comment>
<dbReference type="AlphaFoldDB" id="A0A8H7XUF3"/>
<gene>
    <name evidence="2" type="ORF">JR316_009287</name>
</gene>
<sequence>MYTDLDLDFEHGTIEEDIVKNQSQLAAAEEAVRRCRKRQYQLRRDLNTARSVLSSLPKEVMSQIFLFMCSLADSPFGLWMFKPDQFLIGSVCKEWREIAWSTPRLWNIVYIWFREKSWKTQIELLEEWIERSGNLPLDIYIHSMPKSGTPWEPPTETFTRVTEVCARWRSFDGSAAPGLAVALKRTNATRFPMLETLTLSESIHAPPVNNPPDTTYLWNFLPAPALRNVSIKTPLLGANLTINWESLTCLKAAFILQQPDDPAQRKYIPFDVLSSCKQLTELELDLMGSGVSSTQQIHHCHFPHLKVLKINGLAVIVDCVLGWLKTPSLNELEICLESVDTTIQWEESLIDLTERSSCKISSLSIKLPKNELDSDADIVEMLRTLSRNHPIDSLEICSSIDCGLTLSNAMVFLLTMKRQYDDEKRKEHLPLLKNFYYNGDVSLSSWEYARMVNSRLTYEARKRKAHRMGRKHGMNVSVLGESTKDENGNNQVGDEVDECGDKDEIDQDEGDDGEQLDNSSVSNPLTFKIHYRNRNWFQAQHPNSLQSFYSELERFSTRGNRFVFKYLNYYDDDENYFYYRRYETGDED</sequence>
<name>A0A8H7XUF3_PSICU</name>
<feature type="region of interest" description="Disordered" evidence="1">
    <location>
        <begin position="475"/>
        <end position="521"/>
    </location>
</feature>
<organism evidence="2">
    <name type="scientific">Psilocybe cubensis</name>
    <name type="common">Psychedelic mushroom</name>
    <name type="synonym">Stropharia cubensis</name>
    <dbReference type="NCBI Taxonomy" id="181762"/>
    <lineage>
        <taxon>Eukaryota</taxon>
        <taxon>Fungi</taxon>
        <taxon>Dikarya</taxon>
        <taxon>Basidiomycota</taxon>
        <taxon>Agaricomycotina</taxon>
        <taxon>Agaricomycetes</taxon>
        <taxon>Agaricomycetidae</taxon>
        <taxon>Agaricales</taxon>
        <taxon>Agaricineae</taxon>
        <taxon>Strophariaceae</taxon>
        <taxon>Psilocybe</taxon>
    </lineage>
</organism>
<evidence type="ECO:0000256" key="1">
    <source>
        <dbReference type="SAM" id="MobiDB-lite"/>
    </source>
</evidence>
<evidence type="ECO:0000313" key="2">
    <source>
        <dbReference type="EMBL" id="KAG5165704.1"/>
    </source>
</evidence>
<dbReference type="Gene3D" id="1.20.1280.50">
    <property type="match status" value="1"/>
</dbReference>
<feature type="compositionally biased region" description="Acidic residues" evidence="1">
    <location>
        <begin position="494"/>
        <end position="515"/>
    </location>
</feature>